<evidence type="ECO:0000313" key="2">
    <source>
        <dbReference type="EMBL" id="KAJ8995236.1"/>
    </source>
</evidence>
<dbReference type="AlphaFoldDB" id="A0AAN6J283"/>
<evidence type="ECO:0000256" key="1">
    <source>
        <dbReference type="SAM" id="MobiDB-lite"/>
    </source>
</evidence>
<protein>
    <submittedName>
        <fullName evidence="2">Uncharacterized protein</fullName>
    </submittedName>
</protein>
<feature type="compositionally biased region" description="Basic and acidic residues" evidence="1">
    <location>
        <begin position="13"/>
        <end position="25"/>
    </location>
</feature>
<organism evidence="2 3">
    <name type="scientific">Exophiala dermatitidis</name>
    <name type="common">Black yeast-like fungus</name>
    <name type="synonym">Wangiella dermatitidis</name>
    <dbReference type="NCBI Taxonomy" id="5970"/>
    <lineage>
        <taxon>Eukaryota</taxon>
        <taxon>Fungi</taxon>
        <taxon>Dikarya</taxon>
        <taxon>Ascomycota</taxon>
        <taxon>Pezizomycotina</taxon>
        <taxon>Eurotiomycetes</taxon>
        <taxon>Chaetothyriomycetidae</taxon>
        <taxon>Chaetothyriales</taxon>
        <taxon>Herpotrichiellaceae</taxon>
        <taxon>Exophiala</taxon>
    </lineage>
</organism>
<proteinExistence type="predicted"/>
<feature type="region of interest" description="Disordered" evidence="1">
    <location>
        <begin position="1"/>
        <end position="76"/>
    </location>
</feature>
<evidence type="ECO:0000313" key="3">
    <source>
        <dbReference type="Proteomes" id="UP001161757"/>
    </source>
</evidence>
<dbReference type="EMBL" id="JAJGCB010000001">
    <property type="protein sequence ID" value="KAJ8995236.1"/>
    <property type="molecule type" value="Genomic_DNA"/>
</dbReference>
<comment type="caution">
    <text evidence="2">The sequence shown here is derived from an EMBL/GenBank/DDBJ whole genome shotgun (WGS) entry which is preliminary data.</text>
</comment>
<feature type="region of interest" description="Disordered" evidence="1">
    <location>
        <begin position="90"/>
        <end position="127"/>
    </location>
</feature>
<feature type="compositionally biased region" description="Low complexity" evidence="1">
    <location>
        <begin position="103"/>
        <end position="113"/>
    </location>
</feature>
<name>A0AAN6J283_EXODE</name>
<gene>
    <name evidence="2" type="ORF">HRR80_000015</name>
</gene>
<accession>A0AAN6J283</accession>
<reference evidence="2" key="1">
    <citation type="submission" date="2023-01" db="EMBL/GenBank/DDBJ databases">
        <title>Exophiala dermititidis isolated from Cystic Fibrosis Patient.</title>
        <authorList>
            <person name="Kurbessoian T."/>
            <person name="Crocker A."/>
            <person name="Murante D."/>
            <person name="Hogan D.A."/>
            <person name="Stajich J.E."/>
        </authorList>
    </citation>
    <scope>NUCLEOTIDE SEQUENCE</scope>
    <source>
        <strain evidence="2">Ex8</strain>
    </source>
</reference>
<sequence>MENLNARIFRPPIRRDSYAAPEREASTNPARSRSHLNAPHPRQSAPRTRIPRYLPVPPSHDIFGRSSSPDIDVPLDDFDKELLGESLEAAASPEQRAATRVSLPPTLYTPLTLRGTRGQPTGRAENG</sequence>
<dbReference type="Proteomes" id="UP001161757">
    <property type="component" value="Unassembled WGS sequence"/>
</dbReference>